<dbReference type="GO" id="GO:0032264">
    <property type="term" value="P:IMP salvage"/>
    <property type="evidence" value="ECO:0007669"/>
    <property type="project" value="TreeGrafter"/>
</dbReference>
<dbReference type="Gene3D" id="3.40.50.2020">
    <property type="match status" value="1"/>
</dbReference>
<dbReference type="WBParaSite" id="SMUV_0000585301-mRNA-1">
    <property type="protein sequence ID" value="SMUV_0000585301-mRNA-1"/>
    <property type="gene ID" value="SMUV_0000585301"/>
</dbReference>
<evidence type="ECO:0000259" key="1">
    <source>
        <dbReference type="Pfam" id="PF00156"/>
    </source>
</evidence>
<sequence length="241" mass="27335">MICLQLSLDSLLLPSCYKNDLSSVIIPCGMIKDRVKRLAIEIHEVIKDEPLTLLCILKGSYRFFTTLVDELIEVRSRSCRSLLSIEFVRVQVIFNMLFATSTILVFMYNSDCFYLQSYSGTKSTGQVKLLGLSSMEELEGRNVLVCDFNVVEDIVDSGCTLSKILNTLKLGGVKKAWTAILLSKRMKRINEVPEDFVAFDIPDKFVVGYGLDYNQRFRDLQHICIVSEAGIAKYKNAEKKE</sequence>
<name>A0A0N5AMN9_9BILA</name>
<dbReference type="PANTHER" id="PTHR43340:SF1">
    <property type="entry name" value="HYPOXANTHINE PHOSPHORIBOSYLTRANSFERASE"/>
    <property type="match status" value="1"/>
</dbReference>
<proteinExistence type="predicted"/>
<feature type="domain" description="Phosphoribosyltransferase" evidence="1">
    <location>
        <begin position="31"/>
        <end position="213"/>
    </location>
</feature>
<evidence type="ECO:0000313" key="2">
    <source>
        <dbReference type="Proteomes" id="UP000046393"/>
    </source>
</evidence>
<dbReference type="InterPro" id="IPR050408">
    <property type="entry name" value="HGPRT"/>
</dbReference>
<dbReference type="AlphaFoldDB" id="A0A0N5AMN9"/>
<dbReference type="PANTHER" id="PTHR43340">
    <property type="entry name" value="HYPOXANTHINE-GUANINE PHOSPHORIBOSYLTRANSFERASE"/>
    <property type="match status" value="1"/>
</dbReference>
<dbReference type="GO" id="GO:0004422">
    <property type="term" value="F:hypoxanthine phosphoribosyltransferase activity"/>
    <property type="evidence" value="ECO:0007669"/>
    <property type="project" value="TreeGrafter"/>
</dbReference>
<protein>
    <submittedName>
        <fullName evidence="3">Pribosyltran domain-containing protein</fullName>
    </submittedName>
</protein>
<dbReference type="SUPFAM" id="SSF53271">
    <property type="entry name" value="PRTase-like"/>
    <property type="match status" value="1"/>
</dbReference>
<dbReference type="Pfam" id="PF00156">
    <property type="entry name" value="Pribosyltran"/>
    <property type="match status" value="1"/>
</dbReference>
<accession>A0A0N5AMN9</accession>
<dbReference type="GO" id="GO:0032263">
    <property type="term" value="P:GMP salvage"/>
    <property type="evidence" value="ECO:0007669"/>
    <property type="project" value="TreeGrafter"/>
</dbReference>
<dbReference type="InterPro" id="IPR029057">
    <property type="entry name" value="PRTase-like"/>
</dbReference>
<dbReference type="GO" id="GO:0006178">
    <property type="term" value="P:guanine salvage"/>
    <property type="evidence" value="ECO:0007669"/>
    <property type="project" value="TreeGrafter"/>
</dbReference>
<dbReference type="Proteomes" id="UP000046393">
    <property type="component" value="Unplaced"/>
</dbReference>
<dbReference type="GO" id="GO:0005829">
    <property type="term" value="C:cytosol"/>
    <property type="evidence" value="ECO:0007669"/>
    <property type="project" value="TreeGrafter"/>
</dbReference>
<dbReference type="CDD" id="cd06223">
    <property type="entry name" value="PRTases_typeI"/>
    <property type="match status" value="1"/>
</dbReference>
<evidence type="ECO:0000313" key="3">
    <source>
        <dbReference type="WBParaSite" id="SMUV_0000585301-mRNA-1"/>
    </source>
</evidence>
<dbReference type="GO" id="GO:0000287">
    <property type="term" value="F:magnesium ion binding"/>
    <property type="evidence" value="ECO:0007669"/>
    <property type="project" value="TreeGrafter"/>
</dbReference>
<dbReference type="GO" id="GO:0046100">
    <property type="term" value="P:hypoxanthine metabolic process"/>
    <property type="evidence" value="ECO:0007669"/>
    <property type="project" value="TreeGrafter"/>
</dbReference>
<keyword evidence="2" id="KW-1185">Reference proteome</keyword>
<organism evidence="2 3">
    <name type="scientific">Syphacia muris</name>
    <dbReference type="NCBI Taxonomy" id="451379"/>
    <lineage>
        <taxon>Eukaryota</taxon>
        <taxon>Metazoa</taxon>
        <taxon>Ecdysozoa</taxon>
        <taxon>Nematoda</taxon>
        <taxon>Chromadorea</taxon>
        <taxon>Rhabditida</taxon>
        <taxon>Spirurina</taxon>
        <taxon>Oxyuridomorpha</taxon>
        <taxon>Oxyuroidea</taxon>
        <taxon>Oxyuridae</taxon>
        <taxon>Syphacia</taxon>
    </lineage>
</organism>
<reference evidence="3" key="1">
    <citation type="submission" date="2017-02" db="UniProtKB">
        <authorList>
            <consortium name="WormBaseParasite"/>
        </authorList>
    </citation>
    <scope>IDENTIFICATION</scope>
</reference>
<dbReference type="STRING" id="451379.A0A0N5AMN9"/>
<dbReference type="InterPro" id="IPR000836">
    <property type="entry name" value="PRTase_dom"/>
</dbReference>